<dbReference type="InterPro" id="IPR002293">
    <property type="entry name" value="AA/rel_permease1"/>
</dbReference>
<feature type="transmembrane region" description="Helical" evidence="6">
    <location>
        <begin position="84"/>
        <end position="107"/>
    </location>
</feature>
<gene>
    <name evidence="7" type="ORF">Q5P01_000581</name>
</gene>
<sequence>MAAWLARVSLGDAWYNMYSRLLRTKPVGSMGRSSDDLAEMAEGSPVGLAKVLTTVDLVSLGVGSCVGTGMYVVAGLVAKAMAGPGVILSFIIAAVASILSGVCYAEFGVRVPKTTGSAYTYSYVTVGEFVAFFIGWNLILEYLIGTAAGASALSNMFDSLANHSISNYMITHVGTLRGLGKGEDTYPDVLALFIALLVTVIIALGVRNSVGFNNVLNVVNLVVWVFMIIAGLFFVSASSWEDGRFLPYGWSGVMQGAATCFYAFIGFDIIATTGEEAKNPNTSIPYAITVSLVTCLTAYVSVSVILTLMVPYNLIDGSAPLMEMFADHGFLWGKYTVAVGSVAGLTVSLLGSLFPMPRVIYAMARDGLLFRFLSHVSVLTHTPTVACVVSGSFAALLALLVSLRDLIEMMSIGTLLAYTLVSVCVLLLRYQPDEQTDTHQFDSGDAVDGLNHQDDGDFSTKDDKMLIEGSGGDRSSSYHAGGTEGESDHSDFHTGHASLLKRLLGGHYHTLQLRLGLPDTSARPTPATGRVVTHCTLLLFFMSFLLWSTIIFGVEQDTGAGAVFSGLMATMMAGSIANFD</sequence>
<feature type="transmembrane region" description="Helical" evidence="6">
    <location>
        <begin position="560"/>
        <end position="579"/>
    </location>
</feature>
<keyword evidence="4 6" id="KW-0472">Membrane</keyword>
<evidence type="ECO:0000313" key="8">
    <source>
        <dbReference type="Proteomes" id="UP001187415"/>
    </source>
</evidence>
<feature type="transmembrane region" description="Helical" evidence="6">
    <location>
        <begin position="252"/>
        <end position="272"/>
    </location>
</feature>
<feature type="transmembrane region" description="Helical" evidence="6">
    <location>
        <begin position="376"/>
        <end position="403"/>
    </location>
</feature>
<reference evidence="7" key="1">
    <citation type="submission" date="2023-07" db="EMBL/GenBank/DDBJ databases">
        <title>Chromosome-level Genome Assembly of Striped Snakehead (Channa striata).</title>
        <authorList>
            <person name="Liu H."/>
        </authorList>
    </citation>
    <scope>NUCLEOTIDE SEQUENCE</scope>
    <source>
        <strain evidence="7">Gz</strain>
        <tissue evidence="7">Muscle</tissue>
    </source>
</reference>
<dbReference type="GO" id="GO:0005886">
    <property type="term" value="C:plasma membrane"/>
    <property type="evidence" value="ECO:0007669"/>
    <property type="project" value="TreeGrafter"/>
</dbReference>
<feature type="transmembrane region" description="Helical" evidence="6">
    <location>
        <begin position="531"/>
        <end position="554"/>
    </location>
</feature>
<comment type="caution">
    <text evidence="7">The sequence shown here is derived from an EMBL/GenBank/DDBJ whole genome shotgun (WGS) entry which is preliminary data.</text>
</comment>
<accession>A0AA88IHJ3</accession>
<evidence type="ECO:0000256" key="2">
    <source>
        <dbReference type="ARBA" id="ARBA00022692"/>
    </source>
</evidence>
<organism evidence="7 8">
    <name type="scientific">Channa striata</name>
    <name type="common">Snakehead murrel</name>
    <name type="synonym">Ophicephalus striatus</name>
    <dbReference type="NCBI Taxonomy" id="64152"/>
    <lineage>
        <taxon>Eukaryota</taxon>
        <taxon>Metazoa</taxon>
        <taxon>Chordata</taxon>
        <taxon>Craniata</taxon>
        <taxon>Vertebrata</taxon>
        <taxon>Euteleostomi</taxon>
        <taxon>Actinopterygii</taxon>
        <taxon>Neopterygii</taxon>
        <taxon>Teleostei</taxon>
        <taxon>Neoteleostei</taxon>
        <taxon>Acanthomorphata</taxon>
        <taxon>Anabantaria</taxon>
        <taxon>Anabantiformes</taxon>
        <taxon>Channoidei</taxon>
        <taxon>Channidae</taxon>
        <taxon>Channa</taxon>
    </lineage>
</organism>
<feature type="region of interest" description="Disordered" evidence="5">
    <location>
        <begin position="438"/>
        <end position="492"/>
    </location>
</feature>
<dbReference type="Proteomes" id="UP001187415">
    <property type="component" value="Unassembled WGS sequence"/>
</dbReference>
<dbReference type="EMBL" id="JAUPFM010000054">
    <property type="protein sequence ID" value="KAK2814352.1"/>
    <property type="molecule type" value="Genomic_DNA"/>
</dbReference>
<feature type="transmembrane region" description="Helical" evidence="6">
    <location>
        <begin position="189"/>
        <end position="206"/>
    </location>
</feature>
<dbReference type="Pfam" id="PF13520">
    <property type="entry name" value="AA_permease_2"/>
    <property type="match status" value="1"/>
</dbReference>
<comment type="subcellular location">
    <subcellularLocation>
        <location evidence="1">Membrane</location>
        <topology evidence="1">Multi-pass membrane protein</topology>
    </subcellularLocation>
</comment>
<dbReference type="AlphaFoldDB" id="A0AA88IHJ3"/>
<evidence type="ECO:0008006" key="9">
    <source>
        <dbReference type="Google" id="ProtNLM"/>
    </source>
</evidence>
<dbReference type="FunFam" id="1.20.1740.10:FF:000010">
    <property type="entry name" value="probable cationic amino acid transporter"/>
    <property type="match status" value="1"/>
</dbReference>
<dbReference type="GO" id="GO:0015171">
    <property type="term" value="F:amino acid transmembrane transporter activity"/>
    <property type="evidence" value="ECO:0007669"/>
    <property type="project" value="TreeGrafter"/>
</dbReference>
<dbReference type="PANTHER" id="PTHR43243:SF29">
    <property type="entry name" value="CATIONIC AMINO ACID TRANSPORTER-RELATED"/>
    <property type="match status" value="1"/>
</dbReference>
<dbReference type="Gene3D" id="1.20.1740.10">
    <property type="entry name" value="Amino acid/polyamine transporter I"/>
    <property type="match status" value="1"/>
</dbReference>
<evidence type="ECO:0000313" key="7">
    <source>
        <dbReference type="EMBL" id="KAK2814352.1"/>
    </source>
</evidence>
<dbReference type="PANTHER" id="PTHR43243">
    <property type="entry name" value="INNER MEMBRANE TRANSPORTER YGJI-RELATED"/>
    <property type="match status" value="1"/>
</dbReference>
<feature type="transmembrane region" description="Helical" evidence="6">
    <location>
        <begin position="218"/>
        <end position="240"/>
    </location>
</feature>
<feature type="transmembrane region" description="Helical" evidence="6">
    <location>
        <begin position="284"/>
        <end position="312"/>
    </location>
</feature>
<feature type="transmembrane region" description="Helical" evidence="6">
    <location>
        <begin position="57"/>
        <end position="78"/>
    </location>
</feature>
<feature type="compositionally biased region" description="Basic and acidic residues" evidence="5">
    <location>
        <begin position="451"/>
        <end position="466"/>
    </location>
</feature>
<evidence type="ECO:0000256" key="3">
    <source>
        <dbReference type="ARBA" id="ARBA00022989"/>
    </source>
</evidence>
<name>A0AA88IHJ3_CHASR</name>
<proteinExistence type="predicted"/>
<keyword evidence="3 6" id="KW-1133">Transmembrane helix</keyword>
<evidence type="ECO:0000256" key="1">
    <source>
        <dbReference type="ARBA" id="ARBA00004141"/>
    </source>
</evidence>
<evidence type="ECO:0000256" key="5">
    <source>
        <dbReference type="SAM" id="MobiDB-lite"/>
    </source>
</evidence>
<keyword evidence="8" id="KW-1185">Reference proteome</keyword>
<protein>
    <recommendedName>
        <fullName evidence="9">Solute carrier family 7 member 14b</fullName>
    </recommendedName>
</protein>
<feature type="transmembrane region" description="Helical" evidence="6">
    <location>
        <begin position="409"/>
        <end position="428"/>
    </location>
</feature>
<evidence type="ECO:0000256" key="6">
    <source>
        <dbReference type="SAM" id="Phobius"/>
    </source>
</evidence>
<feature type="transmembrane region" description="Helical" evidence="6">
    <location>
        <begin position="332"/>
        <end position="355"/>
    </location>
</feature>
<evidence type="ECO:0000256" key="4">
    <source>
        <dbReference type="ARBA" id="ARBA00023136"/>
    </source>
</evidence>
<keyword evidence="2 6" id="KW-0812">Transmembrane</keyword>